<evidence type="ECO:0000313" key="2">
    <source>
        <dbReference type="EMBL" id="RIJ29621.1"/>
    </source>
</evidence>
<dbReference type="RefSeq" id="WP_119454027.1">
    <property type="nucleotide sequence ID" value="NZ_QWGA01000006.1"/>
</dbReference>
<dbReference type="EMBL" id="QWGA01000006">
    <property type="protein sequence ID" value="RIJ29621.1"/>
    <property type="molecule type" value="Genomic_DNA"/>
</dbReference>
<dbReference type="SUPFAM" id="SSF53448">
    <property type="entry name" value="Nucleotide-diphospho-sugar transferases"/>
    <property type="match status" value="1"/>
</dbReference>
<name>A0A399RGE2_9PROT</name>
<dbReference type="InterPro" id="IPR050834">
    <property type="entry name" value="Glycosyltransf_2"/>
</dbReference>
<keyword evidence="3" id="KW-1185">Reference proteome</keyword>
<sequence>MNHQPTVTVVMPVYNTAAYVEAAIDSVLDQTFEDFELLIIDDEGGDESVTLCRAYSDPRIRIISQQNRGLAGARNTGIHHAEGEFIAFLDSDDIWAPEKLQNHVRHLLENPKVGVSYAASITIDDEDQELRIVQRPRLRNIKAQHVFLRNPVGNGSAPVIRRDVFDDIAFRAAKDDRLSYFDENFRQSEDIECWMRIALTTDWQFEGIEGAYTLYRINEGGLSANIVRQFETWDRVRNKVSAIDEGFARRWAPVAEGFQLRYLARRCIRLNDGAMALSLMKDALMRSPSILLREPAKTLTTLGAAIALRTMPVVAGRSFNAVLKKG</sequence>
<proteinExistence type="predicted"/>
<accession>A0A399RGE2</accession>
<dbReference type="Proteomes" id="UP000265845">
    <property type="component" value="Unassembled WGS sequence"/>
</dbReference>
<comment type="caution">
    <text evidence="2">The sequence shown here is derived from an EMBL/GenBank/DDBJ whole genome shotgun (WGS) entry which is preliminary data.</text>
</comment>
<dbReference type="InterPro" id="IPR001173">
    <property type="entry name" value="Glyco_trans_2-like"/>
</dbReference>
<evidence type="ECO:0000313" key="3">
    <source>
        <dbReference type="Proteomes" id="UP000265845"/>
    </source>
</evidence>
<protein>
    <submittedName>
        <fullName evidence="2">Glycosyltransferase family 2 protein</fullName>
    </submittedName>
</protein>
<dbReference type="PANTHER" id="PTHR43685">
    <property type="entry name" value="GLYCOSYLTRANSFERASE"/>
    <property type="match status" value="1"/>
</dbReference>
<dbReference type="Pfam" id="PF00535">
    <property type="entry name" value="Glycos_transf_2"/>
    <property type="match status" value="1"/>
</dbReference>
<reference evidence="2 3" key="1">
    <citation type="submission" date="2018-08" db="EMBL/GenBank/DDBJ databases">
        <title>Henriciella mobilis sp. nov., isolated from seawater.</title>
        <authorList>
            <person name="Cheng H."/>
            <person name="Wu Y.-H."/>
            <person name="Xu X.-W."/>
            <person name="Guo L.-L."/>
        </authorList>
    </citation>
    <scope>NUCLEOTIDE SEQUENCE [LARGE SCALE GENOMIC DNA]</scope>
    <source>
        <strain evidence="2 3">CCUG67844</strain>
    </source>
</reference>
<dbReference type="InterPro" id="IPR029044">
    <property type="entry name" value="Nucleotide-diphossugar_trans"/>
</dbReference>
<dbReference type="CDD" id="cd00761">
    <property type="entry name" value="Glyco_tranf_GTA_type"/>
    <property type="match status" value="1"/>
</dbReference>
<dbReference type="PANTHER" id="PTHR43685:SF2">
    <property type="entry name" value="GLYCOSYLTRANSFERASE 2-LIKE DOMAIN-CONTAINING PROTEIN"/>
    <property type="match status" value="1"/>
</dbReference>
<dbReference type="Gene3D" id="3.90.550.10">
    <property type="entry name" value="Spore Coat Polysaccharide Biosynthesis Protein SpsA, Chain A"/>
    <property type="match status" value="1"/>
</dbReference>
<keyword evidence="2" id="KW-0808">Transferase</keyword>
<evidence type="ECO:0000259" key="1">
    <source>
        <dbReference type="Pfam" id="PF00535"/>
    </source>
</evidence>
<gene>
    <name evidence="2" type="ORF">D1222_09545</name>
</gene>
<dbReference type="AlphaFoldDB" id="A0A399RGE2"/>
<organism evidence="2 3">
    <name type="scientific">Henriciella algicola</name>
    <dbReference type="NCBI Taxonomy" id="1608422"/>
    <lineage>
        <taxon>Bacteria</taxon>
        <taxon>Pseudomonadati</taxon>
        <taxon>Pseudomonadota</taxon>
        <taxon>Alphaproteobacteria</taxon>
        <taxon>Hyphomonadales</taxon>
        <taxon>Hyphomonadaceae</taxon>
        <taxon>Henriciella</taxon>
    </lineage>
</organism>
<dbReference type="OrthoDB" id="5291101at2"/>
<feature type="domain" description="Glycosyltransferase 2-like" evidence="1">
    <location>
        <begin position="8"/>
        <end position="168"/>
    </location>
</feature>
<dbReference type="GO" id="GO:0016740">
    <property type="term" value="F:transferase activity"/>
    <property type="evidence" value="ECO:0007669"/>
    <property type="project" value="UniProtKB-KW"/>
</dbReference>